<dbReference type="RefSeq" id="WP_158574521.1">
    <property type="nucleotide sequence ID" value="NZ_JAODBU010000002.1"/>
</dbReference>
<dbReference type="EMBL" id="JAODBU010000002">
    <property type="protein sequence ID" value="MCT7397974.1"/>
    <property type="molecule type" value="Genomic_DNA"/>
</dbReference>
<proteinExistence type="predicted"/>
<evidence type="ECO:0008006" key="3">
    <source>
        <dbReference type="Google" id="ProtNLM"/>
    </source>
</evidence>
<dbReference type="Proteomes" id="UP001431199">
    <property type="component" value="Unassembled WGS sequence"/>
</dbReference>
<accession>A0ABT2LXE9</accession>
<organism evidence="1 2">
    <name type="scientific">Eubacterium album</name>
    <dbReference type="NCBI Taxonomy" id="2978477"/>
    <lineage>
        <taxon>Bacteria</taxon>
        <taxon>Bacillati</taxon>
        <taxon>Bacillota</taxon>
        <taxon>Clostridia</taxon>
        <taxon>Eubacteriales</taxon>
        <taxon>Eubacteriaceae</taxon>
        <taxon>Eubacterium</taxon>
    </lineage>
</organism>
<protein>
    <recommendedName>
        <fullName evidence="3">MatE protein</fullName>
    </recommendedName>
</protein>
<evidence type="ECO:0000313" key="1">
    <source>
        <dbReference type="EMBL" id="MCT7397974.1"/>
    </source>
</evidence>
<name>A0ABT2LXE9_9FIRM</name>
<evidence type="ECO:0000313" key="2">
    <source>
        <dbReference type="Proteomes" id="UP001431199"/>
    </source>
</evidence>
<keyword evidence="2" id="KW-1185">Reference proteome</keyword>
<reference evidence="1" key="1">
    <citation type="submission" date="2022-09" db="EMBL/GenBank/DDBJ databases">
        <title>Eubacterium sp. LFL-14 isolated from human feces.</title>
        <authorList>
            <person name="Liu F."/>
        </authorList>
    </citation>
    <scope>NUCLEOTIDE SEQUENCE</scope>
    <source>
        <strain evidence="1">LFL-14</strain>
    </source>
</reference>
<comment type="caution">
    <text evidence="1">The sequence shown here is derived from an EMBL/GenBank/DDBJ whole genome shotgun (WGS) entry which is preliminary data.</text>
</comment>
<sequence length="49" mass="5486">MNATDTTEFLGQEKISKILFKLATPVMFAQLIQALYNIVDSLLKILSRG</sequence>
<gene>
    <name evidence="1" type="ORF">N5B56_02575</name>
</gene>